<keyword evidence="5" id="KW-0675">Receptor</keyword>
<evidence type="ECO:0000313" key="8">
    <source>
        <dbReference type="EnsemblMetazoa" id="CapteP217696"/>
    </source>
</evidence>
<dbReference type="Pfam" id="PF00001">
    <property type="entry name" value="7tm_1"/>
    <property type="match status" value="1"/>
</dbReference>
<dbReference type="InterPro" id="IPR000276">
    <property type="entry name" value="GPCR_Rhodpsn"/>
</dbReference>
<keyword evidence="5" id="KW-0807">Transducer</keyword>
<proteinExistence type="inferred from homology"/>
<feature type="transmembrane region" description="Helical" evidence="6">
    <location>
        <begin position="393"/>
        <end position="409"/>
    </location>
</feature>
<feature type="domain" description="G-protein coupled receptors family 1 profile" evidence="7">
    <location>
        <begin position="136"/>
        <end position="406"/>
    </location>
</feature>
<dbReference type="PRINTS" id="PR00237">
    <property type="entry name" value="GPCRRHODOPSN"/>
</dbReference>
<dbReference type="CDD" id="cd14978">
    <property type="entry name" value="7tmA_FMRFamide_R-like"/>
    <property type="match status" value="1"/>
</dbReference>
<dbReference type="HOGENOM" id="CLU_009579_24_7_1"/>
<feature type="transmembrane region" description="Helical" evidence="6">
    <location>
        <begin position="155"/>
        <end position="177"/>
    </location>
</feature>
<feature type="transmembrane region" description="Helical" evidence="6">
    <location>
        <begin position="119"/>
        <end position="143"/>
    </location>
</feature>
<dbReference type="InterPro" id="IPR017452">
    <property type="entry name" value="GPCR_Rhodpsn_7TM"/>
</dbReference>
<sequence length="471" mass="52606">MNKLRIDMLKHVTRKMLQIKAEASLWQNVFHENGLNGKFITEAHVGSLDEVRALEIIAYKRDTQNKPRIANAIHNSESKTKDDEHGRVMESSVTDQSHVTTIAIESSVVIKTTMEHFNFYMNVVVDGLLCLFGIVGNALTILVVQREKKTTSNAVMLQALALVDSCFLMYVVVYVVLRSIPSYTGYFNEIKDAESYIIAFVLPFGWTSQTATIWMVMVMAVDRYLIVGHPLKASLWCTASNAKKASAAVVIASILFNAVRWPRYYFVSQQTANSTFVSHLSADIKGWHEDLYRSIYHLGLTIVLVFIVPLGVIIIVNIWLITAIKKAMEHRISMTQGQPSKKDASLNVTIMMIILISVFVICQMPDFIAGIIAAGNFQIDGVIYKYYAGVKEALLAFNSACNFYLYLIFNRNMRNTFIRLFVKSDSKYAATGSSGGAQEARNEINPIKTEATVVSKADAEKALEMGTSSNV</sequence>
<dbReference type="Gene3D" id="1.20.1070.10">
    <property type="entry name" value="Rhodopsin 7-helix transmembrane proteins"/>
    <property type="match status" value="1"/>
</dbReference>
<feature type="transmembrane region" description="Helical" evidence="6">
    <location>
        <begin position="345"/>
        <end position="373"/>
    </location>
</feature>
<comment type="subcellular location">
    <subcellularLocation>
        <location evidence="1">Membrane</location>
    </subcellularLocation>
</comment>
<evidence type="ECO:0000256" key="2">
    <source>
        <dbReference type="ARBA" id="ARBA00022692"/>
    </source>
</evidence>
<evidence type="ECO:0000313" key="9">
    <source>
        <dbReference type="Proteomes" id="UP000014760"/>
    </source>
</evidence>
<evidence type="ECO:0000256" key="4">
    <source>
        <dbReference type="ARBA" id="ARBA00023136"/>
    </source>
</evidence>
<evidence type="ECO:0000256" key="5">
    <source>
        <dbReference type="RuleBase" id="RU000688"/>
    </source>
</evidence>
<dbReference type="Proteomes" id="UP000014760">
    <property type="component" value="Unassembled WGS sequence"/>
</dbReference>
<dbReference type="OMA" id="NDKHATG"/>
<keyword evidence="9" id="KW-1185">Reference proteome</keyword>
<reference evidence="8" key="3">
    <citation type="submission" date="2015-06" db="UniProtKB">
        <authorList>
            <consortium name="EnsemblMetazoa"/>
        </authorList>
    </citation>
    <scope>IDENTIFICATION</scope>
</reference>
<dbReference type="AlphaFoldDB" id="X2AMJ8"/>
<reference evidence="9" key="2">
    <citation type="journal article" date="2013" name="Nature">
        <title>Insights into bilaterian evolution from three spiralian genomes.</title>
        <authorList>
            <person name="Simakov O."/>
            <person name="Marletaz F."/>
            <person name="Cho S.J."/>
            <person name="Edsinger-Gonzales E."/>
            <person name="Havlak P."/>
            <person name="Hellsten U."/>
            <person name="Kuo D.H."/>
            <person name="Larsson T."/>
            <person name="Lv J."/>
            <person name="Arendt D."/>
            <person name="Savage R."/>
            <person name="Osoegawa K."/>
            <person name="de Jong P."/>
            <person name="Grimwood J."/>
            <person name="Chapman J.A."/>
            <person name="Shapiro H."/>
            <person name="Aerts A."/>
            <person name="Otillar R.P."/>
            <person name="Terry A.Y."/>
            <person name="Boore J.L."/>
            <person name="Grigoriev I.V."/>
            <person name="Lindberg D.R."/>
            <person name="Seaver E.C."/>
            <person name="Weisblat D.A."/>
            <person name="Putnam N.H."/>
            <person name="Rokhsar D.S."/>
        </authorList>
    </citation>
    <scope>NUCLEOTIDE SEQUENCE</scope>
    <source>
        <strain evidence="9">I ESC-2004</strain>
    </source>
</reference>
<dbReference type="PROSITE" id="PS00237">
    <property type="entry name" value="G_PROTEIN_RECEP_F1_1"/>
    <property type="match status" value="1"/>
</dbReference>
<dbReference type="PROSITE" id="PS50262">
    <property type="entry name" value="G_PROTEIN_RECEP_F1_2"/>
    <property type="match status" value="1"/>
</dbReference>
<dbReference type="EnsemblMetazoa" id="CapteT217696">
    <property type="protein sequence ID" value="CapteP217696"/>
    <property type="gene ID" value="CapteG217696"/>
</dbReference>
<dbReference type="OrthoDB" id="10011262at2759"/>
<evidence type="ECO:0000256" key="3">
    <source>
        <dbReference type="ARBA" id="ARBA00022989"/>
    </source>
</evidence>
<organism evidence="8 9">
    <name type="scientific">Capitella teleta</name>
    <name type="common">Polychaete worm</name>
    <dbReference type="NCBI Taxonomy" id="283909"/>
    <lineage>
        <taxon>Eukaryota</taxon>
        <taxon>Metazoa</taxon>
        <taxon>Spiralia</taxon>
        <taxon>Lophotrochozoa</taxon>
        <taxon>Annelida</taxon>
        <taxon>Polychaeta</taxon>
        <taxon>Sedentaria</taxon>
        <taxon>Scolecida</taxon>
        <taxon>Capitellidae</taxon>
        <taxon>Capitella</taxon>
    </lineage>
</organism>
<feature type="transmembrane region" description="Helical" evidence="6">
    <location>
        <begin position="295"/>
        <end position="324"/>
    </location>
</feature>
<dbReference type="PANTHER" id="PTHR46641">
    <property type="entry name" value="FMRFAMIDE RECEPTOR-RELATED"/>
    <property type="match status" value="1"/>
</dbReference>
<evidence type="ECO:0000259" key="7">
    <source>
        <dbReference type="PROSITE" id="PS50262"/>
    </source>
</evidence>
<keyword evidence="2 5" id="KW-0812">Transmembrane</keyword>
<feature type="transmembrane region" description="Helical" evidence="6">
    <location>
        <begin position="197"/>
        <end position="221"/>
    </location>
</feature>
<dbReference type="SMART" id="SM01381">
    <property type="entry name" value="7TM_GPCR_Srsx"/>
    <property type="match status" value="1"/>
</dbReference>
<reference evidence="9" key="1">
    <citation type="submission" date="2012-12" db="EMBL/GenBank/DDBJ databases">
        <authorList>
            <person name="Hellsten U."/>
            <person name="Grimwood J."/>
            <person name="Chapman J.A."/>
            <person name="Shapiro H."/>
            <person name="Aerts A."/>
            <person name="Otillar R.P."/>
            <person name="Terry A.Y."/>
            <person name="Boore J.L."/>
            <person name="Simakov O."/>
            <person name="Marletaz F."/>
            <person name="Cho S.-J."/>
            <person name="Edsinger-Gonzales E."/>
            <person name="Havlak P."/>
            <person name="Kuo D.-H."/>
            <person name="Larsson T."/>
            <person name="Lv J."/>
            <person name="Arendt D."/>
            <person name="Savage R."/>
            <person name="Osoegawa K."/>
            <person name="de Jong P."/>
            <person name="Lindberg D.R."/>
            <person name="Seaver E.C."/>
            <person name="Weisblat D.A."/>
            <person name="Putnam N.H."/>
            <person name="Grigoriev I.V."/>
            <person name="Rokhsar D.S."/>
        </authorList>
    </citation>
    <scope>NUCLEOTIDE SEQUENCE</scope>
    <source>
        <strain evidence="9">I ESC-2004</strain>
    </source>
</reference>
<dbReference type="PANTHER" id="PTHR46641:SF2">
    <property type="entry name" value="FMRFAMIDE RECEPTOR"/>
    <property type="match status" value="1"/>
</dbReference>
<comment type="similarity">
    <text evidence="5">Belongs to the G-protein coupled receptor 1 family.</text>
</comment>
<evidence type="ECO:0000256" key="6">
    <source>
        <dbReference type="SAM" id="Phobius"/>
    </source>
</evidence>
<dbReference type="GO" id="GO:0016020">
    <property type="term" value="C:membrane"/>
    <property type="evidence" value="ECO:0007669"/>
    <property type="project" value="UniProtKB-SubCell"/>
</dbReference>
<keyword evidence="5" id="KW-0297">G-protein coupled receptor</keyword>
<dbReference type="EMBL" id="AMQN01000219">
    <property type="status" value="NOT_ANNOTATED_CDS"/>
    <property type="molecule type" value="Genomic_DNA"/>
</dbReference>
<name>X2AMJ8_CAPTE</name>
<keyword evidence="3 6" id="KW-1133">Transmembrane helix</keyword>
<dbReference type="InterPro" id="IPR052954">
    <property type="entry name" value="GPCR-Ligand_Int"/>
</dbReference>
<evidence type="ECO:0000256" key="1">
    <source>
        <dbReference type="ARBA" id="ARBA00004370"/>
    </source>
</evidence>
<accession>X2AMJ8</accession>
<protein>
    <recommendedName>
        <fullName evidence="7">G-protein coupled receptors family 1 profile domain-containing protein</fullName>
    </recommendedName>
</protein>
<dbReference type="SUPFAM" id="SSF81321">
    <property type="entry name" value="Family A G protein-coupled receptor-like"/>
    <property type="match status" value="1"/>
</dbReference>
<dbReference type="GO" id="GO:0004930">
    <property type="term" value="F:G protein-coupled receptor activity"/>
    <property type="evidence" value="ECO:0007669"/>
    <property type="project" value="UniProtKB-KW"/>
</dbReference>
<keyword evidence="4 6" id="KW-0472">Membrane</keyword>